<sequence length="263" mass="29735">MTSDILKQPQTCSPLECYALSCLTHVSSYISLYDLRESSFVKRQSANRSGQAGQLRSGIIRDNRSQHTFKRTIKIGANHNAGSLFHTLRLALYYTKPFGTQFYPVIAMRFNPVYLVLGLLSMVYAAPVDPGSELGSHSISENTRRAPVVYNKNIVYIRFTGNHAQSANLKPPLPPPIIQTLVHHGLKKNFEEMTNNPHWIIHYDNEFVPLQWTSDTHDGLSLLLIYGLIYGVIYVRKPTFYQSPLLAIRSRHGNEIVESSKSS</sequence>
<evidence type="ECO:0000313" key="2">
    <source>
        <dbReference type="Proteomes" id="UP001150238"/>
    </source>
</evidence>
<organism evidence="1 2">
    <name type="scientific">Lentinula lateritia</name>
    <dbReference type="NCBI Taxonomy" id="40482"/>
    <lineage>
        <taxon>Eukaryota</taxon>
        <taxon>Fungi</taxon>
        <taxon>Dikarya</taxon>
        <taxon>Basidiomycota</taxon>
        <taxon>Agaricomycotina</taxon>
        <taxon>Agaricomycetes</taxon>
        <taxon>Agaricomycetidae</taxon>
        <taxon>Agaricales</taxon>
        <taxon>Marasmiineae</taxon>
        <taxon>Omphalotaceae</taxon>
        <taxon>Lentinula</taxon>
    </lineage>
</organism>
<dbReference type="AlphaFoldDB" id="A0A9W8ZRL4"/>
<gene>
    <name evidence="1" type="ORF">C8J55DRAFT_493624</name>
</gene>
<dbReference type="EMBL" id="JANVFS010000054">
    <property type="protein sequence ID" value="KAJ4464988.1"/>
    <property type="molecule type" value="Genomic_DNA"/>
</dbReference>
<evidence type="ECO:0000313" key="1">
    <source>
        <dbReference type="EMBL" id="KAJ4464988.1"/>
    </source>
</evidence>
<comment type="caution">
    <text evidence="1">The sequence shown here is derived from an EMBL/GenBank/DDBJ whole genome shotgun (WGS) entry which is preliminary data.</text>
</comment>
<name>A0A9W8ZRL4_9AGAR</name>
<reference evidence="1" key="2">
    <citation type="journal article" date="2023" name="Proc. Natl. Acad. Sci. U.S.A.">
        <title>A global phylogenomic analysis of the shiitake genus Lentinula.</title>
        <authorList>
            <person name="Sierra-Patev S."/>
            <person name="Min B."/>
            <person name="Naranjo-Ortiz M."/>
            <person name="Looney B."/>
            <person name="Konkel Z."/>
            <person name="Slot J.C."/>
            <person name="Sakamoto Y."/>
            <person name="Steenwyk J.L."/>
            <person name="Rokas A."/>
            <person name="Carro J."/>
            <person name="Camarero S."/>
            <person name="Ferreira P."/>
            <person name="Molpeceres G."/>
            <person name="Ruiz-Duenas F.J."/>
            <person name="Serrano A."/>
            <person name="Henrissat B."/>
            <person name="Drula E."/>
            <person name="Hughes K.W."/>
            <person name="Mata J.L."/>
            <person name="Ishikawa N.K."/>
            <person name="Vargas-Isla R."/>
            <person name="Ushijima S."/>
            <person name="Smith C.A."/>
            <person name="Donoghue J."/>
            <person name="Ahrendt S."/>
            <person name="Andreopoulos W."/>
            <person name="He G."/>
            <person name="LaButti K."/>
            <person name="Lipzen A."/>
            <person name="Ng V."/>
            <person name="Riley R."/>
            <person name="Sandor L."/>
            <person name="Barry K."/>
            <person name="Martinez A.T."/>
            <person name="Xiao Y."/>
            <person name="Gibbons J.G."/>
            <person name="Terashima K."/>
            <person name="Grigoriev I.V."/>
            <person name="Hibbett D."/>
        </authorList>
    </citation>
    <scope>NUCLEOTIDE SEQUENCE</scope>
    <source>
        <strain evidence="1">Sp2 HRB7682 ss15</strain>
    </source>
</reference>
<reference evidence="1" key="1">
    <citation type="submission" date="2022-08" db="EMBL/GenBank/DDBJ databases">
        <authorList>
            <consortium name="DOE Joint Genome Institute"/>
            <person name="Min B."/>
            <person name="Riley R."/>
            <person name="Sierra-Patev S."/>
            <person name="Naranjo-Ortiz M."/>
            <person name="Looney B."/>
            <person name="Konkel Z."/>
            <person name="Slot J.C."/>
            <person name="Sakamoto Y."/>
            <person name="Steenwyk J.L."/>
            <person name="Rokas A."/>
            <person name="Carro J."/>
            <person name="Camarero S."/>
            <person name="Ferreira P."/>
            <person name="Molpeceres G."/>
            <person name="Ruiz-Duenas F.J."/>
            <person name="Serrano A."/>
            <person name="Henrissat B."/>
            <person name="Drula E."/>
            <person name="Hughes K.W."/>
            <person name="Mata J.L."/>
            <person name="Ishikawa N.K."/>
            <person name="Vargas-Isla R."/>
            <person name="Ushijima S."/>
            <person name="Smith C.A."/>
            <person name="Ahrendt S."/>
            <person name="Andreopoulos W."/>
            <person name="He G."/>
            <person name="Labutti K."/>
            <person name="Lipzen A."/>
            <person name="Ng V."/>
            <person name="Sandor L."/>
            <person name="Barry K."/>
            <person name="Martinez A.T."/>
            <person name="Xiao Y."/>
            <person name="Gibbons J.G."/>
            <person name="Terashima K."/>
            <person name="Hibbett D.S."/>
            <person name="Grigoriev I.V."/>
        </authorList>
    </citation>
    <scope>NUCLEOTIDE SEQUENCE</scope>
    <source>
        <strain evidence="1">Sp2 HRB7682 ss15</strain>
    </source>
</reference>
<dbReference type="Proteomes" id="UP001150238">
    <property type="component" value="Unassembled WGS sequence"/>
</dbReference>
<proteinExistence type="predicted"/>
<accession>A0A9W8ZRL4</accession>
<protein>
    <submittedName>
        <fullName evidence="1">Uncharacterized protein</fullName>
    </submittedName>
</protein>